<name>A0A314KX08_NICAT</name>
<organism evidence="2 3">
    <name type="scientific">Nicotiana attenuata</name>
    <name type="common">Coyote tobacco</name>
    <dbReference type="NCBI Taxonomy" id="49451"/>
    <lineage>
        <taxon>Eukaryota</taxon>
        <taxon>Viridiplantae</taxon>
        <taxon>Streptophyta</taxon>
        <taxon>Embryophyta</taxon>
        <taxon>Tracheophyta</taxon>
        <taxon>Spermatophyta</taxon>
        <taxon>Magnoliopsida</taxon>
        <taxon>eudicotyledons</taxon>
        <taxon>Gunneridae</taxon>
        <taxon>Pentapetalae</taxon>
        <taxon>asterids</taxon>
        <taxon>lamiids</taxon>
        <taxon>Solanales</taxon>
        <taxon>Solanaceae</taxon>
        <taxon>Nicotianoideae</taxon>
        <taxon>Nicotianeae</taxon>
        <taxon>Nicotiana</taxon>
    </lineage>
</organism>
<proteinExistence type="predicted"/>
<dbReference type="Proteomes" id="UP000187609">
    <property type="component" value="Unassembled WGS sequence"/>
</dbReference>
<keyword evidence="3" id="KW-1185">Reference proteome</keyword>
<evidence type="ECO:0000313" key="3">
    <source>
        <dbReference type="Proteomes" id="UP000187609"/>
    </source>
</evidence>
<sequence>MSFDGKMIDDTTQNKLVEQQAIQIDGGKEFVENRVGVSSKVEKGPPPPSRDVPAKIALARLAKAVDPIVAAYDNLANAKKIMADGQGSNSDADKLQAKTNATDAPTATVLKVPTERDATAKKCDMAQQQVNLAALAKSSTAEMRASQVVNLKVTTDADATGVKFLDGKTATDGEAVAKNYTQLQEPITDQPSAGAQTDSFMTVNTGQTVAAVSNVKEVLHEDVKGDNSDEDNEEGWSSVTRKNKVSSEMRSPDRTAGDKKFCSVNAYEVLMVDDQLTNANI</sequence>
<reference evidence="2" key="1">
    <citation type="submission" date="2016-11" db="EMBL/GenBank/DDBJ databases">
        <title>The genome of Nicotiana attenuata.</title>
        <authorList>
            <person name="Xu S."/>
            <person name="Brockmoeller T."/>
            <person name="Gaquerel E."/>
            <person name="Navarro A."/>
            <person name="Kuhl H."/>
            <person name="Gase K."/>
            <person name="Ling Z."/>
            <person name="Zhou W."/>
            <person name="Kreitzer C."/>
            <person name="Stanke M."/>
            <person name="Tang H."/>
            <person name="Lyons E."/>
            <person name="Pandey P."/>
            <person name="Pandey S.P."/>
            <person name="Timmermann B."/>
            <person name="Baldwin I.T."/>
        </authorList>
    </citation>
    <scope>NUCLEOTIDE SEQUENCE [LARGE SCALE GENOMIC DNA]</scope>
    <source>
        <strain evidence="2">UT</strain>
    </source>
</reference>
<feature type="compositionally biased region" description="Basic and acidic residues" evidence="1">
    <location>
        <begin position="245"/>
        <end position="257"/>
    </location>
</feature>
<evidence type="ECO:0000313" key="2">
    <source>
        <dbReference type="EMBL" id="OIT33537.1"/>
    </source>
</evidence>
<feature type="region of interest" description="Disordered" evidence="1">
    <location>
        <begin position="220"/>
        <end position="257"/>
    </location>
</feature>
<protein>
    <submittedName>
        <fullName evidence="2">Uncharacterized protein</fullName>
    </submittedName>
</protein>
<gene>
    <name evidence="2" type="ORF">A4A49_21999</name>
</gene>
<dbReference type="EMBL" id="MJEQ01000863">
    <property type="protein sequence ID" value="OIT33537.1"/>
    <property type="molecule type" value="Genomic_DNA"/>
</dbReference>
<comment type="caution">
    <text evidence="2">The sequence shown here is derived from an EMBL/GenBank/DDBJ whole genome shotgun (WGS) entry which is preliminary data.</text>
</comment>
<dbReference type="Gramene" id="OIT33537">
    <property type="protein sequence ID" value="OIT33537"/>
    <property type="gene ID" value="A4A49_21999"/>
</dbReference>
<dbReference type="AlphaFoldDB" id="A0A314KX08"/>
<accession>A0A314KX08</accession>
<evidence type="ECO:0000256" key="1">
    <source>
        <dbReference type="SAM" id="MobiDB-lite"/>
    </source>
</evidence>